<dbReference type="AlphaFoldDB" id="A0A401WEQ5"/>
<protein>
    <submittedName>
        <fullName evidence="1">Uncharacterized protein</fullName>
    </submittedName>
</protein>
<evidence type="ECO:0000313" key="2">
    <source>
        <dbReference type="Proteomes" id="UP000286746"/>
    </source>
</evidence>
<accession>A0A401WEQ5</accession>
<proteinExistence type="predicted"/>
<gene>
    <name evidence="1" type="ORF">GKJPGBOP_07620</name>
</gene>
<reference evidence="1 2" key="1">
    <citation type="submission" date="2018-11" db="EMBL/GenBank/DDBJ databases">
        <title>Whole genome sequence of Streptomyces paromomycinus NBRC 15454(T).</title>
        <authorList>
            <person name="Komaki H."/>
            <person name="Tamura T."/>
        </authorList>
    </citation>
    <scope>NUCLEOTIDE SEQUENCE [LARGE SCALE GENOMIC DNA]</scope>
    <source>
        <strain evidence="1 2">NBRC 15454</strain>
    </source>
</reference>
<name>A0A401WEQ5_STREY</name>
<dbReference type="Proteomes" id="UP000286746">
    <property type="component" value="Unassembled WGS sequence"/>
</dbReference>
<evidence type="ECO:0000313" key="1">
    <source>
        <dbReference type="EMBL" id="GCD47826.1"/>
    </source>
</evidence>
<organism evidence="1 2">
    <name type="scientific">Streptomyces paromomycinus</name>
    <name type="common">Streptomyces rimosus subsp. paromomycinus</name>
    <dbReference type="NCBI Taxonomy" id="92743"/>
    <lineage>
        <taxon>Bacteria</taxon>
        <taxon>Bacillati</taxon>
        <taxon>Actinomycetota</taxon>
        <taxon>Actinomycetes</taxon>
        <taxon>Kitasatosporales</taxon>
        <taxon>Streptomycetaceae</taxon>
        <taxon>Streptomyces</taxon>
    </lineage>
</organism>
<dbReference type="RefSeq" id="WP_125057855.1">
    <property type="nucleotide sequence ID" value="NZ_BHZD01000001.1"/>
</dbReference>
<sequence>MKPEISTITFFCVSPDAPDDGYFAPGEIRPLIDGRDVLDEVFDEGVTNLWESLEGDALAAGETAREVLLAGPECSTSCCGAVRVTIRREGPDVLWTDWENSSDGPGLPDFRFAAGQYDAEVARLARD</sequence>
<dbReference type="EMBL" id="BHZD01000001">
    <property type="protein sequence ID" value="GCD47826.1"/>
    <property type="molecule type" value="Genomic_DNA"/>
</dbReference>
<comment type="caution">
    <text evidence="1">The sequence shown here is derived from an EMBL/GenBank/DDBJ whole genome shotgun (WGS) entry which is preliminary data.</text>
</comment>
<keyword evidence="2" id="KW-1185">Reference proteome</keyword>